<feature type="non-terminal residue" evidence="3">
    <location>
        <position position="482"/>
    </location>
</feature>
<feature type="compositionally biased region" description="Polar residues" evidence="1">
    <location>
        <begin position="303"/>
        <end position="332"/>
    </location>
</feature>
<feature type="compositionally biased region" description="Low complexity" evidence="1">
    <location>
        <begin position="288"/>
        <end position="302"/>
    </location>
</feature>
<feature type="region of interest" description="Disordered" evidence="1">
    <location>
        <begin position="246"/>
        <end position="482"/>
    </location>
</feature>
<dbReference type="SUPFAM" id="SSF55797">
    <property type="entry name" value="PR-1-like"/>
    <property type="match status" value="1"/>
</dbReference>
<feature type="compositionally biased region" description="Low complexity" evidence="1">
    <location>
        <begin position="381"/>
        <end position="396"/>
    </location>
</feature>
<evidence type="ECO:0000313" key="4">
    <source>
        <dbReference type="Proteomes" id="UP001306508"/>
    </source>
</evidence>
<dbReference type="PRINTS" id="PR00837">
    <property type="entry name" value="V5TPXLIKE"/>
</dbReference>
<accession>A0AAN7WN51</accession>
<dbReference type="Gene3D" id="3.40.33.10">
    <property type="entry name" value="CAP"/>
    <property type="match status" value="1"/>
</dbReference>
<protein>
    <recommendedName>
        <fullName evidence="2">SCP domain-containing protein</fullName>
    </recommendedName>
</protein>
<dbReference type="InterPro" id="IPR014044">
    <property type="entry name" value="CAP_dom"/>
</dbReference>
<keyword evidence="4" id="KW-1185">Reference proteome</keyword>
<evidence type="ECO:0000256" key="1">
    <source>
        <dbReference type="SAM" id="MobiDB-lite"/>
    </source>
</evidence>
<dbReference type="PANTHER" id="PTHR10334">
    <property type="entry name" value="CYSTEINE-RICH SECRETORY PROTEIN-RELATED"/>
    <property type="match status" value="1"/>
</dbReference>
<feature type="domain" description="SCP" evidence="2">
    <location>
        <begin position="3"/>
        <end position="119"/>
    </location>
</feature>
<dbReference type="SMART" id="SM00198">
    <property type="entry name" value="SCP"/>
    <property type="match status" value="1"/>
</dbReference>
<organism evidence="3 4">
    <name type="scientific">Arxiozyma heterogenica</name>
    <dbReference type="NCBI Taxonomy" id="278026"/>
    <lineage>
        <taxon>Eukaryota</taxon>
        <taxon>Fungi</taxon>
        <taxon>Dikarya</taxon>
        <taxon>Ascomycota</taxon>
        <taxon>Saccharomycotina</taxon>
        <taxon>Saccharomycetes</taxon>
        <taxon>Saccharomycetales</taxon>
        <taxon>Saccharomycetaceae</taxon>
        <taxon>Arxiozyma</taxon>
    </lineage>
</organism>
<dbReference type="AlphaFoldDB" id="A0AAN7WN51"/>
<dbReference type="PROSITE" id="PS01009">
    <property type="entry name" value="CRISP_1"/>
    <property type="match status" value="1"/>
</dbReference>
<feature type="compositionally biased region" description="Polar residues" evidence="1">
    <location>
        <begin position="464"/>
        <end position="482"/>
    </location>
</feature>
<dbReference type="InterPro" id="IPR018244">
    <property type="entry name" value="Allrgn_V5/Tpx1_CS"/>
</dbReference>
<dbReference type="InterPro" id="IPR035940">
    <property type="entry name" value="CAP_sf"/>
</dbReference>
<comment type="caution">
    <text evidence="3">The sequence shown here is derived from an EMBL/GenBank/DDBJ whole genome shotgun (WGS) entry which is preliminary data.</text>
</comment>
<proteinExistence type="predicted"/>
<gene>
    <name evidence="3" type="ORF">RI543_002340</name>
</gene>
<name>A0AAN7WN51_9SACH</name>
<feature type="compositionally biased region" description="Low complexity" evidence="1">
    <location>
        <begin position="246"/>
        <end position="280"/>
    </location>
</feature>
<evidence type="ECO:0000313" key="3">
    <source>
        <dbReference type="EMBL" id="KAK5780243.1"/>
    </source>
</evidence>
<reference evidence="4" key="1">
    <citation type="submission" date="2023-07" db="EMBL/GenBank/DDBJ databases">
        <title>A draft genome of Kazachstania heterogenica Y-27499.</title>
        <authorList>
            <person name="Donic C."/>
            <person name="Kralova J.S."/>
            <person name="Fidel L."/>
            <person name="Ben-Dor S."/>
            <person name="Jung S."/>
        </authorList>
    </citation>
    <scope>NUCLEOTIDE SEQUENCE [LARGE SCALE GENOMIC DNA]</scope>
    <source>
        <strain evidence="4">Y27499</strain>
    </source>
</reference>
<dbReference type="InterPro" id="IPR001283">
    <property type="entry name" value="CRISP-related"/>
</dbReference>
<feature type="compositionally biased region" description="Low complexity" evidence="1">
    <location>
        <begin position="359"/>
        <end position="374"/>
    </location>
</feature>
<dbReference type="GO" id="GO:0005576">
    <property type="term" value="C:extracellular region"/>
    <property type="evidence" value="ECO:0007669"/>
    <property type="project" value="InterPro"/>
</dbReference>
<evidence type="ECO:0000259" key="2">
    <source>
        <dbReference type="SMART" id="SM00198"/>
    </source>
</evidence>
<dbReference type="Pfam" id="PF00188">
    <property type="entry name" value="CAP"/>
    <property type="match status" value="1"/>
</dbReference>
<feature type="compositionally biased region" description="Low complexity" evidence="1">
    <location>
        <begin position="425"/>
        <end position="463"/>
    </location>
</feature>
<feature type="compositionally biased region" description="Polar residues" evidence="1">
    <location>
        <begin position="397"/>
        <end position="424"/>
    </location>
</feature>
<sequence>MFVNTPNLTWDDGLAQRAAWWACSFNCETSACADAPYEGYGISSNAYQGGTPLDAVEAWFGEIGRYNFSDPHWGKFTGHFTQLIWRTSWYIGCAAKLCQPQLDNYFVVCQFDPAGNVLGTFPENVMPLKPEYATLSFTPYQYASGYVSVFSWAPVTSTETPVTIVPSSGALPVYSVIEYTVPGGVGSVPSTISASNGPGSTITAASVYITPTSNPNPVYTIPFGDWSDFFPSTAQITYLSATDTSTTTTATSNSSNNHNSAIDTTDKSTSTSKKSTSSSSHGSTMDATNRSTFTSKKSTSNSHGSTMDATNRSTSTSEKSTPSNSHGSTMDATNRSTTTSNKSTSSNSNGSTIDATDRSTATSKKSTSNSNGSAMDATDRSTITSKKSASISHSSAMDATNRSTTTSNKSVSISHSSTIDATNRSTITSKKSASISHSSAIDATDRSTTTSNKSTSSNSNGSTMDATNRSTFTSKKSTSNIH</sequence>
<feature type="compositionally biased region" description="Low complexity" evidence="1">
    <location>
        <begin position="333"/>
        <end position="352"/>
    </location>
</feature>
<dbReference type="EMBL" id="JAWIZZ010000044">
    <property type="protein sequence ID" value="KAK5780243.1"/>
    <property type="molecule type" value="Genomic_DNA"/>
</dbReference>
<dbReference type="Proteomes" id="UP001306508">
    <property type="component" value="Unassembled WGS sequence"/>
</dbReference>